<dbReference type="GO" id="GO:0034220">
    <property type="term" value="P:monoatomic ion transmembrane transport"/>
    <property type="evidence" value="ECO:0007669"/>
    <property type="project" value="UniProtKB-KW"/>
</dbReference>
<evidence type="ECO:0000256" key="2">
    <source>
        <dbReference type="ARBA" id="ARBA00022525"/>
    </source>
</evidence>
<keyword evidence="5" id="KW-0407">Ion channel</keyword>
<accession>A0A1L4BJ33</accession>
<dbReference type="SUPFAM" id="SSF57095">
    <property type="entry name" value="Scorpion toxin-like"/>
    <property type="match status" value="1"/>
</dbReference>
<reference evidence="5" key="1">
    <citation type="journal article" date="2016" name="Toxicon">
        <title>The first report on transcriptome analysis of the venom gland of Iranian scorpion, Hemiscorpius lepturus.</title>
        <authorList>
            <person name="Kazemi-Lomedasht F."/>
            <person name="Khalaj V."/>
            <person name="Bagheri K.P."/>
            <person name="Behdani M."/>
            <person name="Shahbazzadeh D."/>
        </authorList>
    </citation>
    <scope>NUCLEOTIDE SEQUENCE</scope>
    <source>
        <strain evidence="5">HLKTx4</strain>
        <tissue evidence="5">Venom gland</tissue>
    </source>
</reference>
<feature type="chain" id="PRO_5012792390" evidence="4">
    <location>
        <begin position="26"/>
        <end position="60"/>
    </location>
</feature>
<evidence type="ECO:0000256" key="3">
    <source>
        <dbReference type="ARBA" id="ARBA00022656"/>
    </source>
</evidence>
<feature type="signal peptide" evidence="4">
    <location>
        <begin position="1"/>
        <end position="25"/>
    </location>
</feature>
<organism evidence="5">
    <name type="scientific">Hemiscorpius lepturus</name>
    <name type="common">Scorpion</name>
    <dbReference type="NCBI Taxonomy" id="520031"/>
    <lineage>
        <taxon>Eukaryota</taxon>
        <taxon>Metazoa</taxon>
        <taxon>Ecdysozoa</taxon>
        <taxon>Arthropoda</taxon>
        <taxon>Chelicerata</taxon>
        <taxon>Arachnida</taxon>
        <taxon>Scorpiones</taxon>
        <taxon>Iurida</taxon>
        <taxon>Scorpionoidea</taxon>
        <taxon>Hemiscorpiidae</taxon>
    </lineage>
</organism>
<evidence type="ECO:0000256" key="1">
    <source>
        <dbReference type="ARBA" id="ARBA00004613"/>
    </source>
</evidence>
<keyword evidence="3" id="KW-0800">Toxin</keyword>
<dbReference type="GO" id="GO:0090729">
    <property type="term" value="F:toxin activity"/>
    <property type="evidence" value="ECO:0007669"/>
    <property type="project" value="UniProtKB-KW"/>
</dbReference>
<proteinExistence type="evidence at transcript level"/>
<keyword evidence="5" id="KW-0813">Transport</keyword>
<sequence>MNKAFCAIFLVLLIIFAVSVLPAESTGGCPSDSLCKGYCKKNKYGNEGKCDGTNCKCSIG</sequence>
<evidence type="ECO:0000313" key="5">
    <source>
        <dbReference type="EMBL" id="API81322.1"/>
    </source>
</evidence>
<name>A0A1L4BJ33_HEMLE</name>
<protein>
    <submittedName>
        <fullName evidence="5">Potassium channel toxin</fullName>
    </submittedName>
</protein>
<keyword evidence="2" id="KW-0964">Secreted</keyword>
<keyword evidence="4" id="KW-0732">Signal</keyword>
<evidence type="ECO:0000256" key="4">
    <source>
        <dbReference type="SAM" id="SignalP"/>
    </source>
</evidence>
<dbReference type="GO" id="GO:0005576">
    <property type="term" value="C:extracellular region"/>
    <property type="evidence" value="ECO:0007669"/>
    <property type="project" value="UniProtKB-SubCell"/>
</dbReference>
<keyword evidence="5" id="KW-0406">Ion transport</keyword>
<comment type="subcellular location">
    <subcellularLocation>
        <location evidence="1">Secreted</location>
    </subcellularLocation>
</comment>
<dbReference type="InterPro" id="IPR036574">
    <property type="entry name" value="Scorpion_toxin-like_sf"/>
</dbReference>
<dbReference type="EMBL" id="KX874534">
    <property type="protein sequence ID" value="API81322.1"/>
    <property type="molecule type" value="mRNA"/>
</dbReference>
<dbReference type="AlphaFoldDB" id="A0A1L4BJ33"/>
<dbReference type="SMR" id="A0A1L4BJ33"/>